<evidence type="ECO:0000313" key="4">
    <source>
        <dbReference type="Proteomes" id="UP000198619"/>
    </source>
</evidence>
<feature type="transmembrane region" description="Helical" evidence="1">
    <location>
        <begin position="366"/>
        <end position="388"/>
    </location>
</feature>
<dbReference type="OrthoDB" id="1706761at2"/>
<name>A0A1I0WHA3_9CLOT</name>
<gene>
    <name evidence="3" type="ORF">SAMN04488528_100579</name>
</gene>
<keyword evidence="1" id="KW-0812">Transmembrane</keyword>
<dbReference type="Pfam" id="PF09546">
    <property type="entry name" value="Spore_III_AE"/>
    <property type="match status" value="1"/>
</dbReference>
<organism evidence="3 4">
    <name type="scientific">Clostridium frigidicarnis</name>
    <dbReference type="NCBI Taxonomy" id="84698"/>
    <lineage>
        <taxon>Bacteria</taxon>
        <taxon>Bacillati</taxon>
        <taxon>Bacillota</taxon>
        <taxon>Clostridia</taxon>
        <taxon>Eubacteriales</taxon>
        <taxon>Clostridiaceae</taxon>
        <taxon>Clostridium</taxon>
    </lineage>
</organism>
<dbReference type="STRING" id="84698.SAMN04488528_100579"/>
<sequence length="397" mass="43326">MKIRRKIFIVFLMLITIFSVPTTVNADEDKGKIDTNNTSNIDKETLKEIDGLYNYISNIQNENEILNAINPKEFIKENMKDGRGDFSIKQFLPAIKKLFLKEISSTVKLMLVIIVIGTICALLKNLQSAFNNESVCKVAYFACYALFIIVLSKSFILALDVAKNTISDITNFMAALIPVLFVLLCSIGGIAQAATMDPIVLGLVNIVPRIYVDFIIPLILMVFVLQFINNICDEYKISKLVKLIKQVAIVSQGIIMTIFIGILSIRGITAKTLDAVTIKTAKFAIDNFVPIVGKALSDAVATVAGYSLVLKSSISTLGLIILVLMILAPIIKIFLMSIIYKLTGALLEPISDGKLVECITSAGDSLVLIMSCVISISVMCFIMIAIMASAGKFVIGA</sequence>
<feature type="transmembrane region" description="Helical" evidence="1">
    <location>
        <begin position="317"/>
        <end position="340"/>
    </location>
</feature>
<dbReference type="RefSeq" id="WP_090039160.1">
    <property type="nucleotide sequence ID" value="NZ_FOKI01000005.1"/>
</dbReference>
<proteinExistence type="predicted"/>
<feature type="chain" id="PRO_5011680967" evidence="2">
    <location>
        <begin position="27"/>
        <end position="397"/>
    </location>
</feature>
<keyword evidence="1" id="KW-1133">Transmembrane helix</keyword>
<feature type="transmembrane region" description="Helical" evidence="1">
    <location>
        <begin position="171"/>
        <end position="190"/>
    </location>
</feature>
<dbReference type="AlphaFoldDB" id="A0A1I0WHA3"/>
<feature type="transmembrane region" description="Helical" evidence="1">
    <location>
        <begin position="210"/>
        <end position="228"/>
    </location>
</feature>
<protein>
    <submittedName>
        <fullName evidence="3">Stage III sporulation protein AE</fullName>
    </submittedName>
</protein>
<dbReference type="EMBL" id="FOKI01000005">
    <property type="protein sequence ID" value="SFA87777.1"/>
    <property type="molecule type" value="Genomic_DNA"/>
</dbReference>
<keyword evidence="1" id="KW-0472">Membrane</keyword>
<accession>A0A1I0WHA3</accession>
<dbReference type="NCBIfam" id="TIGR02829">
    <property type="entry name" value="spore_III_AE"/>
    <property type="match status" value="1"/>
</dbReference>
<feature type="transmembrane region" description="Helical" evidence="1">
    <location>
        <begin position="248"/>
        <end position="269"/>
    </location>
</feature>
<feature type="transmembrane region" description="Helical" evidence="1">
    <location>
        <begin position="138"/>
        <end position="159"/>
    </location>
</feature>
<reference evidence="3 4" key="1">
    <citation type="submission" date="2016-10" db="EMBL/GenBank/DDBJ databases">
        <authorList>
            <person name="de Groot N.N."/>
        </authorList>
    </citation>
    <scope>NUCLEOTIDE SEQUENCE [LARGE SCALE GENOMIC DNA]</scope>
    <source>
        <strain evidence="3 4">DSM 12271</strain>
    </source>
</reference>
<evidence type="ECO:0000313" key="3">
    <source>
        <dbReference type="EMBL" id="SFA87777.1"/>
    </source>
</evidence>
<keyword evidence="2" id="KW-0732">Signal</keyword>
<dbReference type="Proteomes" id="UP000198619">
    <property type="component" value="Unassembled WGS sequence"/>
</dbReference>
<dbReference type="InterPro" id="IPR014194">
    <property type="entry name" value="Spore_III_AE"/>
</dbReference>
<evidence type="ECO:0000256" key="2">
    <source>
        <dbReference type="SAM" id="SignalP"/>
    </source>
</evidence>
<evidence type="ECO:0000256" key="1">
    <source>
        <dbReference type="SAM" id="Phobius"/>
    </source>
</evidence>
<feature type="signal peptide" evidence="2">
    <location>
        <begin position="1"/>
        <end position="26"/>
    </location>
</feature>
<keyword evidence="4" id="KW-1185">Reference proteome</keyword>